<feature type="transmembrane region" description="Helical" evidence="5">
    <location>
        <begin position="24"/>
        <end position="45"/>
    </location>
</feature>
<dbReference type="STRING" id="693.AKJ17_00625"/>
<feature type="domain" description="ABC transmembrane type-1" evidence="6">
    <location>
        <begin position="359"/>
        <end position="555"/>
    </location>
</feature>
<dbReference type="Proteomes" id="UP000037515">
    <property type="component" value="Unassembled WGS sequence"/>
</dbReference>
<dbReference type="GO" id="GO:0005886">
    <property type="term" value="C:plasma membrane"/>
    <property type="evidence" value="ECO:0007669"/>
    <property type="project" value="UniProtKB-SubCell"/>
</dbReference>
<name>A0A0M0HTD9_VIBNE</name>
<evidence type="ECO:0000256" key="3">
    <source>
        <dbReference type="ARBA" id="ARBA00022989"/>
    </source>
</evidence>
<accession>A0A0M0HTD9</accession>
<feature type="transmembrane region" description="Helical" evidence="5">
    <location>
        <begin position="396"/>
        <end position="419"/>
    </location>
</feature>
<keyword evidence="4 5" id="KW-0472">Membrane</keyword>
<keyword evidence="2 5" id="KW-0812">Transmembrane</keyword>
<comment type="similarity">
    <text evidence="5">Belongs to the binding-protein-dependent transport system permease family.</text>
</comment>
<feature type="transmembrane region" description="Helical" evidence="5">
    <location>
        <begin position="155"/>
        <end position="178"/>
    </location>
</feature>
<comment type="caution">
    <text evidence="7">The sequence shown here is derived from an EMBL/GenBank/DDBJ whole genome shotgun (WGS) entry which is preliminary data.</text>
</comment>
<feature type="transmembrane region" description="Helical" evidence="5">
    <location>
        <begin position="365"/>
        <end position="384"/>
    </location>
</feature>
<dbReference type="PANTHER" id="PTHR43496:SF1">
    <property type="entry name" value="POLYGALACTURONAN_RHAMNOGALACTURONAN TRANSPORT SYSTEM PERMEASE PROTEIN YTEP"/>
    <property type="match status" value="1"/>
</dbReference>
<proteinExistence type="inferred from homology"/>
<feature type="transmembrane region" description="Helical" evidence="5">
    <location>
        <begin position="431"/>
        <end position="458"/>
    </location>
</feature>
<keyword evidence="3 5" id="KW-1133">Transmembrane helix</keyword>
<feature type="transmembrane region" description="Helical" evidence="5">
    <location>
        <begin position="85"/>
        <end position="107"/>
    </location>
</feature>
<feature type="transmembrane region" description="Helical" evidence="5">
    <location>
        <begin position="257"/>
        <end position="277"/>
    </location>
</feature>
<feature type="transmembrane region" description="Helical" evidence="5">
    <location>
        <begin position="306"/>
        <end position="331"/>
    </location>
</feature>
<feature type="domain" description="ABC transmembrane type-1" evidence="6">
    <location>
        <begin position="81"/>
        <end position="278"/>
    </location>
</feature>
<dbReference type="PROSITE" id="PS50928">
    <property type="entry name" value="ABC_TM1"/>
    <property type="match status" value="2"/>
</dbReference>
<protein>
    <submittedName>
        <fullName evidence="7">Phosphonate ABC transporter permease</fullName>
    </submittedName>
</protein>
<evidence type="ECO:0000256" key="4">
    <source>
        <dbReference type="ARBA" id="ARBA00023136"/>
    </source>
</evidence>
<sequence>MDQPMTISANTTAPDRASWIRLRWFNAGFFLIAIILTLMALGLIFPLGSLLIKSLQDQQGDWVGLSNYVEYLSTPSLSYSVVNSLQIGVMVTVLVISLALTYALALQRTCMPGKKFFKTIAYLPILTPSLLPALALVYLFGKQGYANSLLFGHSIYGPIGIVLGLTFWGFPHALMLITTGLRNIDARMYESAQVLRIGRVKTFFLVTIANSKYGLISAAIVIFTLVICDFGVAKIIGGSFNVLATDIYKQVVGQQNFSMGAVTSAVLLLPAVVSFAIDQRIRSKQQQMMSTNSVPYQPKPNPLRDAIAFIVCSIIAIAILTVLGTAIYASFVSFWPYNKELTFTHYDFEMNSVYGWAPFLNSLKLSFWVAIIGTIVTFIAAYNIEKIKTYPLFSKLMHLIAMLPMAVPGMALGLGYIFFFNQGGNSPLQLMYGTMAILVLNTVTHLYTVGHLTSLTALKQLPNEIEAVAKSLKISTFKTFIKITVPVCTPALLDIFIYLFMNAMTTTSAVVFLYSADTIVASISVLNMADTGQTASASAMAVMIMLVAGAVKVVHLVAEKYLLNKTQKWRIGR</sequence>
<evidence type="ECO:0000313" key="8">
    <source>
        <dbReference type="Proteomes" id="UP000037515"/>
    </source>
</evidence>
<dbReference type="PANTHER" id="PTHR43496">
    <property type="entry name" value="PROTEIN LPLB"/>
    <property type="match status" value="1"/>
</dbReference>
<dbReference type="InterPro" id="IPR000515">
    <property type="entry name" value="MetI-like"/>
</dbReference>
<dbReference type="RefSeq" id="WP_053393847.1">
    <property type="nucleotide sequence ID" value="NZ_LHPJ01000001.1"/>
</dbReference>
<dbReference type="PATRIC" id="fig|693.5.peg.127"/>
<dbReference type="OrthoDB" id="7056428at2"/>
<evidence type="ECO:0000313" key="7">
    <source>
        <dbReference type="EMBL" id="KOO05336.1"/>
    </source>
</evidence>
<dbReference type="EMBL" id="LHPJ01000001">
    <property type="protein sequence ID" value="KOO05336.1"/>
    <property type="molecule type" value="Genomic_DNA"/>
</dbReference>
<feature type="transmembrane region" description="Helical" evidence="5">
    <location>
        <begin position="538"/>
        <end position="558"/>
    </location>
</feature>
<evidence type="ECO:0000256" key="5">
    <source>
        <dbReference type="RuleBase" id="RU363032"/>
    </source>
</evidence>
<keyword evidence="8" id="KW-1185">Reference proteome</keyword>
<dbReference type="AlphaFoldDB" id="A0A0M0HTD9"/>
<reference evidence="8" key="1">
    <citation type="submission" date="2015-08" db="EMBL/GenBank/DDBJ databases">
        <title>Vibrio galatheae sp. nov., a novel member of the Vibrionaceae family isolated from the Solomon Islands.</title>
        <authorList>
            <person name="Giubergia S."/>
            <person name="Machado H."/>
            <person name="Mateiu R.V."/>
            <person name="Gram L."/>
        </authorList>
    </citation>
    <scope>NUCLEOTIDE SEQUENCE [LARGE SCALE GENOMIC DNA]</scope>
    <source>
        <strain evidence="8">DSM 19584</strain>
    </source>
</reference>
<dbReference type="Pfam" id="PF00528">
    <property type="entry name" value="BPD_transp_1"/>
    <property type="match status" value="2"/>
</dbReference>
<keyword evidence="5" id="KW-0813">Transport</keyword>
<organism evidence="7 8">
    <name type="scientific">Vibrio nereis</name>
    <dbReference type="NCBI Taxonomy" id="693"/>
    <lineage>
        <taxon>Bacteria</taxon>
        <taxon>Pseudomonadati</taxon>
        <taxon>Pseudomonadota</taxon>
        <taxon>Gammaproteobacteria</taxon>
        <taxon>Vibrionales</taxon>
        <taxon>Vibrionaceae</taxon>
        <taxon>Vibrio</taxon>
    </lineage>
</organism>
<dbReference type="InterPro" id="IPR035906">
    <property type="entry name" value="MetI-like_sf"/>
</dbReference>
<evidence type="ECO:0000256" key="1">
    <source>
        <dbReference type="ARBA" id="ARBA00004651"/>
    </source>
</evidence>
<dbReference type="Gene3D" id="1.10.3720.10">
    <property type="entry name" value="MetI-like"/>
    <property type="match status" value="2"/>
</dbReference>
<dbReference type="NCBIfam" id="TIGR03262">
    <property type="entry name" value="PhnU2"/>
    <property type="match status" value="1"/>
</dbReference>
<dbReference type="SUPFAM" id="SSF161098">
    <property type="entry name" value="MetI-like"/>
    <property type="match status" value="2"/>
</dbReference>
<feature type="transmembrane region" description="Helical" evidence="5">
    <location>
        <begin position="119"/>
        <end position="140"/>
    </location>
</feature>
<feature type="transmembrane region" description="Helical" evidence="5">
    <location>
        <begin position="213"/>
        <end position="237"/>
    </location>
</feature>
<gene>
    <name evidence="7" type="ORF">AKJ17_00625</name>
</gene>
<evidence type="ECO:0000259" key="6">
    <source>
        <dbReference type="PROSITE" id="PS50928"/>
    </source>
</evidence>
<dbReference type="GO" id="GO:0055085">
    <property type="term" value="P:transmembrane transport"/>
    <property type="evidence" value="ECO:0007669"/>
    <property type="project" value="InterPro"/>
</dbReference>
<comment type="subcellular location">
    <subcellularLocation>
        <location evidence="1 5">Cell membrane</location>
        <topology evidence="1 5">Multi-pass membrane protein</topology>
    </subcellularLocation>
</comment>
<dbReference type="InterPro" id="IPR017664">
    <property type="entry name" value="AminoethylPonate_ABC_perm-1"/>
</dbReference>
<dbReference type="CDD" id="cd06261">
    <property type="entry name" value="TM_PBP2"/>
    <property type="match status" value="1"/>
</dbReference>
<evidence type="ECO:0000256" key="2">
    <source>
        <dbReference type="ARBA" id="ARBA00022692"/>
    </source>
</evidence>